<keyword evidence="3" id="KW-1185">Reference proteome</keyword>
<accession>W1PCH0</accession>
<dbReference type="AlphaFoldDB" id="W1PCH0"/>
<reference evidence="3" key="1">
    <citation type="journal article" date="2013" name="Science">
        <title>The Amborella genome and the evolution of flowering plants.</title>
        <authorList>
            <consortium name="Amborella Genome Project"/>
        </authorList>
    </citation>
    <scope>NUCLEOTIDE SEQUENCE [LARGE SCALE GENOMIC DNA]</scope>
</reference>
<dbReference type="EMBL" id="KI394182">
    <property type="protein sequence ID" value="ERN04710.1"/>
    <property type="molecule type" value="Genomic_DNA"/>
</dbReference>
<evidence type="ECO:0000259" key="1">
    <source>
        <dbReference type="Pfam" id="PF04937"/>
    </source>
</evidence>
<protein>
    <recommendedName>
        <fullName evidence="1">DUF659 domain-containing protein</fullName>
    </recommendedName>
</protein>
<dbReference type="SUPFAM" id="SSF53098">
    <property type="entry name" value="Ribonuclease H-like"/>
    <property type="match status" value="1"/>
</dbReference>
<dbReference type="PANTHER" id="PTHR32166:SF24">
    <property type="entry name" value="F16P17.2 PROTEIN"/>
    <property type="match status" value="1"/>
</dbReference>
<dbReference type="PANTHER" id="PTHR32166">
    <property type="entry name" value="OSJNBA0013A04.12 PROTEIN"/>
    <property type="match status" value="1"/>
</dbReference>
<dbReference type="Proteomes" id="UP000017836">
    <property type="component" value="Unassembled WGS sequence"/>
</dbReference>
<gene>
    <name evidence="2" type="ORF">AMTR_s00076p00187340</name>
</gene>
<dbReference type="InterPro" id="IPR007021">
    <property type="entry name" value="DUF659"/>
</dbReference>
<feature type="domain" description="DUF659" evidence="1">
    <location>
        <begin position="16"/>
        <end position="165"/>
    </location>
</feature>
<dbReference type="HOGENOM" id="CLU_016471_5_1_1"/>
<evidence type="ECO:0000313" key="3">
    <source>
        <dbReference type="Proteomes" id="UP000017836"/>
    </source>
</evidence>
<dbReference type="Gramene" id="ERN04710">
    <property type="protein sequence ID" value="ERN04710"/>
    <property type="gene ID" value="AMTR_s00076p00187340"/>
</dbReference>
<organism evidence="2 3">
    <name type="scientific">Amborella trichopoda</name>
    <dbReference type="NCBI Taxonomy" id="13333"/>
    <lineage>
        <taxon>Eukaryota</taxon>
        <taxon>Viridiplantae</taxon>
        <taxon>Streptophyta</taxon>
        <taxon>Embryophyta</taxon>
        <taxon>Tracheophyta</taxon>
        <taxon>Spermatophyta</taxon>
        <taxon>Magnoliopsida</taxon>
        <taxon>Amborellales</taxon>
        <taxon>Amborellaceae</taxon>
        <taxon>Amborella</taxon>
    </lineage>
</organism>
<sequence length="173" mass="19941">MVSAIQRAWPGVKPSTTYELNGPILDEKVEEITKWIEEYKQSWPRTCITLMSDSWLNKVNKNEFLNFLAYSPKGTAFLYSKDISGTKKDANFYVRLYDQILEKVGDKHVVQFITDNVRACVSASTKLMEKMKHLVWTSCAAHSIDLILEEIGEIKIVKETLEEARCLKEIVYL</sequence>
<evidence type="ECO:0000313" key="2">
    <source>
        <dbReference type="EMBL" id="ERN04710.1"/>
    </source>
</evidence>
<proteinExistence type="predicted"/>
<dbReference type="InterPro" id="IPR012337">
    <property type="entry name" value="RNaseH-like_sf"/>
</dbReference>
<name>W1PCH0_AMBTC</name>
<dbReference type="Pfam" id="PF04937">
    <property type="entry name" value="DUF659"/>
    <property type="match status" value="1"/>
</dbReference>